<keyword evidence="2" id="KW-0808">Transferase</keyword>
<keyword evidence="3" id="KW-1185">Reference proteome</keyword>
<dbReference type="PANTHER" id="PTHR13369">
    <property type="match status" value="1"/>
</dbReference>
<protein>
    <submittedName>
        <fullName evidence="2">Methyltransferase</fullName>
    </submittedName>
</protein>
<dbReference type="AlphaFoldDB" id="A0A370U7K9"/>
<dbReference type="Pfam" id="PF13679">
    <property type="entry name" value="Methyltransf_32"/>
    <property type="match status" value="1"/>
</dbReference>
<dbReference type="Proteomes" id="UP000254326">
    <property type="component" value="Unassembled WGS sequence"/>
</dbReference>
<feature type="domain" description="Methyltransferase" evidence="1">
    <location>
        <begin position="115"/>
        <end position="222"/>
    </location>
</feature>
<reference evidence="2 3" key="1">
    <citation type="submission" date="2018-06" db="EMBL/GenBank/DDBJ databases">
        <title>Marinomonas sp. YLB-05 draft genome sequence.</title>
        <authorList>
            <person name="Yu L."/>
            <person name="Tang X."/>
        </authorList>
    </citation>
    <scope>NUCLEOTIDE SEQUENCE [LARGE SCALE GENOMIC DNA]</scope>
    <source>
        <strain evidence="2 3">YLB-05</strain>
    </source>
</reference>
<gene>
    <name evidence="2" type="ORF">DN730_13620</name>
</gene>
<evidence type="ECO:0000259" key="1">
    <source>
        <dbReference type="Pfam" id="PF13679"/>
    </source>
</evidence>
<dbReference type="PANTHER" id="PTHR13369:SF0">
    <property type="entry name" value="GLUTATHIONE S-TRANSFERASE C-TERMINAL DOMAIN-CONTAINING PROTEIN"/>
    <property type="match status" value="1"/>
</dbReference>
<sequence>MSSSFSTDFSVLDGWLAQNSPLWNIQSFQSLDWPWRTNYPELCNWLDAITHVPDYLEVEQALQEHVVGFTAVPKVTFDAPLEKTLHPPLPSYVSQGIKGRKWQQILAFSECTQISSPVIEWCAGKGHLGKVLALQQSAHVHSLEWQQSLCDSGADEAHRLGIAQTFTCADVLQGDGNEPLLHANSAVALHACGDLHRVLIEQGIAARLDQMAISPCCYHLTQDRQYRPLSKQGQQANTQLNQDNLKLAVKEVATAGQREQRLKALELTYRLGFDAWQRQARGVDQYLNVPSCPKRLLNEGFAGFCDWAAQQKGLQKQLTAYPIKGFEQIGEQRRQRVEILEAITQYFRRPLEYWLVLDRALCLEEAGYQVAIGVFCEPELTPRNLMIKATK</sequence>
<dbReference type="RefSeq" id="WP_115468698.1">
    <property type="nucleotide sequence ID" value="NZ_QKRA01000006.1"/>
</dbReference>
<evidence type="ECO:0000313" key="2">
    <source>
        <dbReference type="EMBL" id="RDL43780.1"/>
    </source>
</evidence>
<dbReference type="InterPro" id="IPR025714">
    <property type="entry name" value="Methyltranfer_dom"/>
</dbReference>
<keyword evidence="2" id="KW-0489">Methyltransferase</keyword>
<proteinExistence type="predicted"/>
<dbReference type="OrthoDB" id="5298194at2"/>
<dbReference type="EMBL" id="QKRA01000006">
    <property type="protein sequence ID" value="RDL43780.1"/>
    <property type="molecule type" value="Genomic_DNA"/>
</dbReference>
<comment type="caution">
    <text evidence="2">The sequence shown here is derived from an EMBL/GenBank/DDBJ whole genome shotgun (WGS) entry which is preliminary data.</text>
</comment>
<organism evidence="2 3">
    <name type="scientific">Marinomonas piezotolerans</name>
    <dbReference type="NCBI Taxonomy" id="2213058"/>
    <lineage>
        <taxon>Bacteria</taxon>
        <taxon>Pseudomonadati</taxon>
        <taxon>Pseudomonadota</taxon>
        <taxon>Gammaproteobacteria</taxon>
        <taxon>Oceanospirillales</taxon>
        <taxon>Oceanospirillaceae</taxon>
        <taxon>Marinomonas</taxon>
    </lineage>
</organism>
<dbReference type="GO" id="GO:0008168">
    <property type="term" value="F:methyltransferase activity"/>
    <property type="evidence" value="ECO:0007669"/>
    <property type="project" value="UniProtKB-KW"/>
</dbReference>
<dbReference type="GO" id="GO:0032259">
    <property type="term" value="P:methylation"/>
    <property type="evidence" value="ECO:0007669"/>
    <property type="project" value="UniProtKB-KW"/>
</dbReference>
<accession>A0A370U7K9</accession>
<evidence type="ECO:0000313" key="3">
    <source>
        <dbReference type="Proteomes" id="UP000254326"/>
    </source>
</evidence>
<name>A0A370U7K9_9GAMM</name>